<proteinExistence type="predicted"/>
<accession>A0AAV0YQM3</accession>
<dbReference type="AlphaFoldDB" id="A0AAV0YQM3"/>
<evidence type="ECO:0000313" key="1">
    <source>
        <dbReference type="EMBL" id="CAI8588425.1"/>
    </source>
</evidence>
<name>A0AAV0YQM3_VICFA</name>
<dbReference type="Proteomes" id="UP001157006">
    <property type="component" value="Chromosome 1L"/>
</dbReference>
<gene>
    <name evidence="1" type="ORF">VFH_I346760</name>
</gene>
<sequence>MSGAPSSLTKPIQNPEKILKNSGCCYMRLSLIADRCYHSMVMKIEVVKRDESCCSISKGTPQMPQTLALDAVFCGNSYTVTRLSAHDLQLSAVEIMEDHHHMTYS</sequence>
<organism evidence="1 2">
    <name type="scientific">Vicia faba</name>
    <name type="common">Broad bean</name>
    <name type="synonym">Faba vulgaris</name>
    <dbReference type="NCBI Taxonomy" id="3906"/>
    <lineage>
        <taxon>Eukaryota</taxon>
        <taxon>Viridiplantae</taxon>
        <taxon>Streptophyta</taxon>
        <taxon>Embryophyta</taxon>
        <taxon>Tracheophyta</taxon>
        <taxon>Spermatophyta</taxon>
        <taxon>Magnoliopsida</taxon>
        <taxon>eudicotyledons</taxon>
        <taxon>Gunneridae</taxon>
        <taxon>Pentapetalae</taxon>
        <taxon>rosids</taxon>
        <taxon>fabids</taxon>
        <taxon>Fabales</taxon>
        <taxon>Fabaceae</taxon>
        <taxon>Papilionoideae</taxon>
        <taxon>50 kb inversion clade</taxon>
        <taxon>NPAAA clade</taxon>
        <taxon>Hologalegina</taxon>
        <taxon>IRL clade</taxon>
        <taxon>Fabeae</taxon>
        <taxon>Vicia</taxon>
    </lineage>
</organism>
<evidence type="ECO:0000313" key="2">
    <source>
        <dbReference type="Proteomes" id="UP001157006"/>
    </source>
</evidence>
<dbReference type="EMBL" id="OX451736">
    <property type="protein sequence ID" value="CAI8588425.1"/>
    <property type="molecule type" value="Genomic_DNA"/>
</dbReference>
<protein>
    <submittedName>
        <fullName evidence="1">Uncharacterized protein</fullName>
    </submittedName>
</protein>
<reference evidence="1 2" key="1">
    <citation type="submission" date="2023-01" db="EMBL/GenBank/DDBJ databases">
        <authorList>
            <person name="Kreplak J."/>
        </authorList>
    </citation>
    <scope>NUCLEOTIDE SEQUENCE [LARGE SCALE GENOMIC DNA]</scope>
</reference>
<keyword evidence="2" id="KW-1185">Reference proteome</keyword>